<proteinExistence type="predicted"/>
<dbReference type="Proteomes" id="UP000314285">
    <property type="component" value="Unassembled WGS sequence"/>
</dbReference>
<feature type="binding site" evidence="2">
    <location>
        <position position="58"/>
    </location>
    <ligand>
        <name>substrate</name>
    </ligand>
</feature>
<protein>
    <submittedName>
        <fullName evidence="3">Histidine phosphatase family protein</fullName>
    </submittedName>
</protein>
<dbReference type="GO" id="GO:0016791">
    <property type="term" value="F:phosphatase activity"/>
    <property type="evidence" value="ECO:0007669"/>
    <property type="project" value="TreeGrafter"/>
</dbReference>
<dbReference type="GO" id="GO:0005737">
    <property type="term" value="C:cytoplasm"/>
    <property type="evidence" value="ECO:0007669"/>
    <property type="project" value="TreeGrafter"/>
</dbReference>
<dbReference type="AlphaFoldDB" id="A0A8H2JY93"/>
<feature type="active site" description="Proton donor/acceptor" evidence="1">
    <location>
        <position position="82"/>
    </location>
</feature>
<gene>
    <name evidence="3" type="ORF">FHY67_15300</name>
</gene>
<evidence type="ECO:0000256" key="2">
    <source>
        <dbReference type="PIRSR" id="PIRSR613078-2"/>
    </source>
</evidence>
<dbReference type="PANTHER" id="PTHR48100">
    <property type="entry name" value="BROAD-SPECIFICITY PHOSPHATASE YOR283W-RELATED"/>
    <property type="match status" value="1"/>
</dbReference>
<name>A0A8H2JY93_ACIRA</name>
<dbReference type="InterPro" id="IPR029033">
    <property type="entry name" value="His_PPase_superfam"/>
</dbReference>
<evidence type="ECO:0000256" key="1">
    <source>
        <dbReference type="PIRSR" id="PIRSR613078-1"/>
    </source>
</evidence>
<dbReference type="CDD" id="cd07067">
    <property type="entry name" value="HP_PGM_like"/>
    <property type="match status" value="1"/>
</dbReference>
<dbReference type="PIRSF" id="PIRSF000709">
    <property type="entry name" value="6PFK_2-Ptase"/>
    <property type="match status" value="1"/>
</dbReference>
<evidence type="ECO:0000313" key="4">
    <source>
        <dbReference type="Proteomes" id="UP000314285"/>
    </source>
</evidence>
<dbReference type="InterPro" id="IPR013078">
    <property type="entry name" value="His_Pase_superF_clade-1"/>
</dbReference>
<dbReference type="SUPFAM" id="SSF53254">
    <property type="entry name" value="Phosphoglycerate mutase-like"/>
    <property type="match status" value="1"/>
</dbReference>
<reference evidence="3 4" key="1">
    <citation type="submission" date="2019-06" db="EMBL/GenBank/DDBJ databases">
        <title>Genome of Acinetobacter radioresistens APH1, a phenol degrading strain.</title>
        <authorList>
            <person name="Liu Y."/>
        </authorList>
    </citation>
    <scope>NUCLEOTIDE SEQUENCE [LARGE SCALE GENOMIC DNA]</scope>
    <source>
        <strain evidence="3 4">APH1</strain>
    </source>
</reference>
<dbReference type="Gene3D" id="3.40.50.1240">
    <property type="entry name" value="Phosphoglycerate mutase-like"/>
    <property type="match status" value="1"/>
</dbReference>
<organism evidence="3 4">
    <name type="scientific">Acinetobacter radioresistens</name>
    <dbReference type="NCBI Taxonomy" id="40216"/>
    <lineage>
        <taxon>Bacteria</taxon>
        <taxon>Pseudomonadati</taxon>
        <taxon>Pseudomonadota</taxon>
        <taxon>Gammaproteobacteria</taxon>
        <taxon>Moraxellales</taxon>
        <taxon>Moraxellaceae</taxon>
        <taxon>Acinetobacter</taxon>
    </lineage>
</organism>
<dbReference type="EMBL" id="VFBM01000027">
    <property type="protein sequence ID" value="TNX85302.1"/>
    <property type="molecule type" value="Genomic_DNA"/>
</dbReference>
<dbReference type="PANTHER" id="PTHR48100:SF1">
    <property type="entry name" value="HISTIDINE PHOSPHATASE FAMILY PROTEIN-RELATED"/>
    <property type="match status" value="1"/>
</dbReference>
<feature type="active site" description="Tele-phosphohistidine intermediate" evidence="1">
    <location>
        <position position="9"/>
    </location>
</feature>
<dbReference type="Pfam" id="PF00300">
    <property type="entry name" value="His_Phos_1"/>
    <property type="match status" value="1"/>
</dbReference>
<dbReference type="SMART" id="SM00855">
    <property type="entry name" value="PGAM"/>
    <property type="match status" value="1"/>
</dbReference>
<accession>A0A8H2JY93</accession>
<evidence type="ECO:0000313" key="3">
    <source>
        <dbReference type="EMBL" id="TNX85302.1"/>
    </source>
</evidence>
<sequence length="202" mass="23579">MLQLDLLRHGQTELGHTLRGYTDDALTPEGWQQMQFAVLEKLQQPVQWQAIYSSTLIRCSHFARQLSQQLKLPLILNSDLKEMNFGQWEGCSTEEIYQREPELLASFWEKPSFYTPPEAEPLHEFQYRIQRAFQLIHQQMLENNWRQVLVICHGGVIKLMKCLALDQSPDHLLKIPAELGQLHTLYLNPHNPQSYALEASEK</sequence>
<comment type="caution">
    <text evidence="3">The sequence shown here is derived from an EMBL/GenBank/DDBJ whole genome shotgun (WGS) entry which is preliminary data.</text>
</comment>
<dbReference type="RefSeq" id="WP_034671335.1">
    <property type="nucleotide sequence ID" value="NZ_CP027365.1"/>
</dbReference>
<dbReference type="InterPro" id="IPR050275">
    <property type="entry name" value="PGM_Phosphatase"/>
</dbReference>